<dbReference type="GO" id="GO:0008616">
    <property type="term" value="P:tRNA queuosine(34) biosynthetic process"/>
    <property type="evidence" value="ECO:0007669"/>
    <property type="project" value="UniProtKB-KW"/>
</dbReference>
<proteinExistence type="predicted"/>
<evidence type="ECO:0000256" key="1">
    <source>
        <dbReference type="ARBA" id="ARBA00022490"/>
    </source>
</evidence>
<dbReference type="InterPro" id="IPR003699">
    <property type="entry name" value="QueA"/>
</dbReference>
<dbReference type="PANTHER" id="PTHR30307">
    <property type="entry name" value="S-ADENOSYLMETHIONINE:TRNA RIBOSYLTRANSFERASE-ISOMERASE"/>
    <property type="match status" value="1"/>
</dbReference>
<dbReference type="GO" id="GO:0051075">
    <property type="term" value="F:S-adenosylmethionine:tRNA ribosyltransferase-isomerase activity"/>
    <property type="evidence" value="ECO:0007669"/>
    <property type="project" value="TreeGrafter"/>
</dbReference>
<evidence type="ECO:0000313" key="5">
    <source>
        <dbReference type="EMBL" id="PSR33370.1"/>
    </source>
</evidence>
<dbReference type="InterPro" id="IPR042118">
    <property type="entry name" value="QueA_dom1"/>
</dbReference>
<protein>
    <submittedName>
        <fullName evidence="5">S-adenosylmethionine tRNA ribosyltransferase</fullName>
    </submittedName>
</protein>
<evidence type="ECO:0000256" key="2">
    <source>
        <dbReference type="ARBA" id="ARBA00022679"/>
    </source>
</evidence>
<accession>A0A2T2XFW8</accession>
<dbReference type="SUPFAM" id="SSF111337">
    <property type="entry name" value="QueA-like"/>
    <property type="match status" value="1"/>
</dbReference>
<dbReference type="InterPro" id="IPR042119">
    <property type="entry name" value="QueA_dom2"/>
</dbReference>
<comment type="caution">
    <text evidence="5">The sequence shown here is derived from an EMBL/GenBank/DDBJ whole genome shotgun (WGS) entry which is preliminary data.</text>
</comment>
<dbReference type="Proteomes" id="UP000242972">
    <property type="component" value="Unassembled WGS sequence"/>
</dbReference>
<dbReference type="Gene3D" id="3.40.1780.10">
    <property type="entry name" value="QueA-like"/>
    <property type="match status" value="1"/>
</dbReference>
<evidence type="ECO:0000313" key="6">
    <source>
        <dbReference type="Proteomes" id="UP000242972"/>
    </source>
</evidence>
<gene>
    <name evidence="5" type="ORF">C7B46_09945</name>
</gene>
<keyword evidence="2 5" id="KW-0808">Transferase</keyword>
<evidence type="ECO:0000256" key="3">
    <source>
        <dbReference type="ARBA" id="ARBA00022691"/>
    </source>
</evidence>
<keyword evidence="1" id="KW-0963">Cytoplasm</keyword>
<sequence>MKASQLNLEIHAPAAIVPSELRGIPRDGVKLLVMDPSTKTIRHALVQDLYKFLRRGDLVVVNDSAMIGARLSALHDGTPLTVHLAGELGENSVLIERRQSTGAPDWTPFPLGSRLKIVDDGGQPVSSGVIVQHFHPRSRLWVVNTETSWYRIAQQLGRPIRYQYIAQDLPMSSYQTIFGHRPGSVEMPSASRPFTLEMMSKLREIGVEFSPITLHTTVSSHEIDSSWEDHPAFPEWFEVSETTARRVNGAIRHRHRIIALGTTVVRALESAYDERLQRIVATAGWTRRLITPELPPRVVDGLITGLHDNFTSHLALLYAFVEPDWLKLVYHGAVQSGYLWHEFGDLCLIASGSNKLEEGLTSP</sequence>
<evidence type="ECO:0000256" key="4">
    <source>
        <dbReference type="ARBA" id="ARBA00022785"/>
    </source>
</evidence>
<dbReference type="Gene3D" id="2.40.10.240">
    <property type="entry name" value="QueA-like"/>
    <property type="match status" value="1"/>
</dbReference>
<dbReference type="PANTHER" id="PTHR30307:SF0">
    <property type="entry name" value="S-ADENOSYLMETHIONINE:TRNA RIBOSYLTRANSFERASE-ISOMERASE"/>
    <property type="match status" value="1"/>
</dbReference>
<keyword evidence="3" id="KW-0949">S-adenosyl-L-methionine</keyword>
<keyword evidence="4" id="KW-0671">Queuosine biosynthesis</keyword>
<dbReference type="AlphaFoldDB" id="A0A2T2XFW8"/>
<dbReference type="Pfam" id="PF02547">
    <property type="entry name" value="Queuosine_synth"/>
    <property type="match status" value="1"/>
</dbReference>
<reference evidence="5 6" key="1">
    <citation type="journal article" date="2014" name="BMC Genomics">
        <title>Comparison of environmental and isolate Sulfobacillus genomes reveals diverse carbon, sulfur, nitrogen, and hydrogen metabolisms.</title>
        <authorList>
            <person name="Justice N.B."/>
            <person name="Norman A."/>
            <person name="Brown C.T."/>
            <person name="Singh A."/>
            <person name="Thomas B.C."/>
            <person name="Banfield J.F."/>
        </authorList>
    </citation>
    <scope>NUCLEOTIDE SEQUENCE [LARGE SCALE GENOMIC DNA]</scope>
    <source>
        <strain evidence="5">AMDSBA4</strain>
    </source>
</reference>
<name>A0A2T2XFW8_9FIRM</name>
<dbReference type="InterPro" id="IPR036100">
    <property type="entry name" value="QueA_sf"/>
</dbReference>
<dbReference type="EMBL" id="PXYW01000021">
    <property type="protein sequence ID" value="PSR33370.1"/>
    <property type="molecule type" value="Genomic_DNA"/>
</dbReference>
<organism evidence="5 6">
    <name type="scientific">Sulfobacillus benefaciens</name>
    <dbReference type="NCBI Taxonomy" id="453960"/>
    <lineage>
        <taxon>Bacteria</taxon>
        <taxon>Bacillati</taxon>
        <taxon>Bacillota</taxon>
        <taxon>Clostridia</taxon>
        <taxon>Eubacteriales</taxon>
        <taxon>Clostridiales Family XVII. Incertae Sedis</taxon>
        <taxon>Sulfobacillus</taxon>
    </lineage>
</organism>